<dbReference type="Proteomes" id="UP001470230">
    <property type="component" value="Unassembled WGS sequence"/>
</dbReference>
<proteinExistence type="predicted"/>
<organism evidence="1 2">
    <name type="scientific">Tritrichomonas musculus</name>
    <dbReference type="NCBI Taxonomy" id="1915356"/>
    <lineage>
        <taxon>Eukaryota</taxon>
        <taxon>Metamonada</taxon>
        <taxon>Parabasalia</taxon>
        <taxon>Tritrichomonadida</taxon>
        <taxon>Tritrichomonadidae</taxon>
        <taxon>Tritrichomonas</taxon>
    </lineage>
</organism>
<comment type="caution">
    <text evidence="1">The sequence shown here is derived from an EMBL/GenBank/DDBJ whole genome shotgun (WGS) entry which is preliminary data.</text>
</comment>
<dbReference type="EMBL" id="JAPFFF010000005">
    <property type="protein sequence ID" value="KAK8890320.1"/>
    <property type="molecule type" value="Genomic_DNA"/>
</dbReference>
<gene>
    <name evidence="1" type="ORF">M9Y10_035093</name>
</gene>
<evidence type="ECO:0000313" key="2">
    <source>
        <dbReference type="Proteomes" id="UP001470230"/>
    </source>
</evidence>
<sequence length="351" mass="42207">MYPTLNPAEEQTPIAMEHAFFLEDGERDPAKFNRYYFNFPQEWCTSNRGESIVGVRNIFMLARKRRLEFKIKVRKYYKTDYDKYATPPPNKKTDEPSNLYDKSAYVSIPAARKSMVETNVLAWMSAEDDLTGFGRALYTYLWAEMKKYNEDIDDKLKKATTEEEKAKYKDKPKFSQDPRSLPTELDIMTDGFYDYERKTYIEKMSSRHNYDKKSPYYIDISLVFPHRTVEDFGKIDRKYDFEDVFNISAEEGANYYNKYQYEWLREVNFYNVWDRHSCKIYSSFGNQSNRGYVGNTTIYFNPIKYFKLNSTDQRFWIEFYSGRHKDIPVKIPRSESFSIEMIFFPYRKMLY</sequence>
<name>A0ABR2KGR3_9EUKA</name>
<protein>
    <submittedName>
        <fullName evidence="1">Uncharacterized protein</fullName>
    </submittedName>
</protein>
<evidence type="ECO:0000313" key="1">
    <source>
        <dbReference type="EMBL" id="KAK8890320.1"/>
    </source>
</evidence>
<reference evidence="1 2" key="1">
    <citation type="submission" date="2024-04" db="EMBL/GenBank/DDBJ databases">
        <title>Tritrichomonas musculus Genome.</title>
        <authorList>
            <person name="Alves-Ferreira E."/>
            <person name="Grigg M."/>
            <person name="Lorenzi H."/>
            <person name="Galac M."/>
        </authorList>
    </citation>
    <scope>NUCLEOTIDE SEQUENCE [LARGE SCALE GENOMIC DNA]</scope>
    <source>
        <strain evidence="1 2">EAF2021</strain>
    </source>
</reference>
<keyword evidence="2" id="KW-1185">Reference proteome</keyword>
<accession>A0ABR2KGR3</accession>